<sequence>MFRVAITQTFTVFFRFSVGYLTLFSASLQAENATTILYLQPIPYYMESVDKGTYVNLVRRFSDENSLDFEVLMASSERIEKLLSRGNQPYCSLGFSVELAVAEGLPTEHLIESQSFNRIYTSIISRLESRVDSVHDLDQKNLVVFHGNYQDAKDRIPEEIETSIVTVFNIDSLIKIVKKGRAHAGFVTSPDIFMSPLYQQLQSQLHLVDLPNSNRRESLVCIDSAKNRKLIQLFNKYIDKLRSAGELGDYIDYKPHLSLSN</sequence>
<proteinExistence type="predicted"/>
<evidence type="ECO:0008006" key="3">
    <source>
        <dbReference type="Google" id="ProtNLM"/>
    </source>
</evidence>
<reference evidence="1 2" key="1">
    <citation type="journal article" date="2019" name="Int. J. Syst. Evol. Microbiol.">
        <title>The Global Catalogue of Microorganisms (GCM) 10K type strain sequencing project: providing services to taxonomists for standard genome sequencing and annotation.</title>
        <authorList>
            <consortium name="The Broad Institute Genomics Platform"/>
            <consortium name="The Broad Institute Genome Sequencing Center for Infectious Disease"/>
            <person name="Wu L."/>
            <person name="Ma J."/>
        </authorList>
    </citation>
    <scope>NUCLEOTIDE SEQUENCE [LARGE SCALE GENOMIC DNA]</scope>
    <source>
        <strain evidence="1 2">JCM 15896</strain>
    </source>
</reference>
<dbReference type="RefSeq" id="WP_343857095.1">
    <property type="nucleotide sequence ID" value="NZ_BAAAFD010000002.1"/>
</dbReference>
<dbReference type="SUPFAM" id="SSF53850">
    <property type="entry name" value="Periplasmic binding protein-like II"/>
    <property type="match status" value="1"/>
</dbReference>
<keyword evidence="2" id="KW-1185">Reference proteome</keyword>
<dbReference type="EMBL" id="BAAAFD010000002">
    <property type="protein sequence ID" value="GAA0854351.1"/>
    <property type="molecule type" value="Genomic_DNA"/>
</dbReference>
<protein>
    <recommendedName>
        <fullName evidence="3">Solute-binding protein family 3/N-terminal domain-containing protein</fullName>
    </recommendedName>
</protein>
<comment type="caution">
    <text evidence="1">The sequence shown here is derived from an EMBL/GenBank/DDBJ whole genome shotgun (WGS) entry which is preliminary data.</text>
</comment>
<organism evidence="1 2">
    <name type="scientific">Aliiglaciecola litoralis</name>
    <dbReference type="NCBI Taxonomy" id="582857"/>
    <lineage>
        <taxon>Bacteria</taxon>
        <taxon>Pseudomonadati</taxon>
        <taxon>Pseudomonadota</taxon>
        <taxon>Gammaproteobacteria</taxon>
        <taxon>Alteromonadales</taxon>
        <taxon>Alteromonadaceae</taxon>
        <taxon>Aliiglaciecola</taxon>
    </lineage>
</organism>
<gene>
    <name evidence="1" type="ORF">GCM10009114_09750</name>
</gene>
<dbReference type="Proteomes" id="UP001500359">
    <property type="component" value="Unassembled WGS sequence"/>
</dbReference>
<evidence type="ECO:0000313" key="2">
    <source>
        <dbReference type="Proteomes" id="UP001500359"/>
    </source>
</evidence>
<accession>A0ABN1LE73</accession>
<dbReference type="Gene3D" id="3.40.190.10">
    <property type="entry name" value="Periplasmic binding protein-like II"/>
    <property type="match status" value="2"/>
</dbReference>
<name>A0ABN1LE73_9ALTE</name>
<evidence type="ECO:0000313" key="1">
    <source>
        <dbReference type="EMBL" id="GAA0854351.1"/>
    </source>
</evidence>